<evidence type="ECO:0000313" key="1">
    <source>
        <dbReference type="EMBL" id="RAQ93947.1"/>
    </source>
</evidence>
<name>A0A328V8M2_9CHLR</name>
<proteinExistence type="predicted"/>
<gene>
    <name evidence="1" type="ORF">A4R35_00280</name>
</gene>
<dbReference type="Proteomes" id="UP000248706">
    <property type="component" value="Unassembled WGS sequence"/>
</dbReference>
<reference evidence="1 2" key="1">
    <citation type="submission" date="2016-08" db="EMBL/GenBank/DDBJ databases">
        <title>Analysis of Carbohydrate Active Enzymes in Thermogemmatispora T81 Reveals Carbohydrate Degradation Ability.</title>
        <authorList>
            <person name="Tomazini A."/>
            <person name="Lal S."/>
            <person name="Stott M."/>
            <person name="Henrissat B."/>
            <person name="Polikarpov I."/>
            <person name="Sparling R."/>
            <person name="Levin D.B."/>
        </authorList>
    </citation>
    <scope>NUCLEOTIDE SEQUENCE [LARGE SCALE GENOMIC DNA]</scope>
    <source>
        <strain evidence="1 2">T81</strain>
    </source>
</reference>
<keyword evidence="2" id="KW-1185">Reference proteome</keyword>
<organism evidence="1 2">
    <name type="scientific">Thermogemmatispora tikiterensis</name>
    <dbReference type="NCBI Taxonomy" id="1825093"/>
    <lineage>
        <taxon>Bacteria</taxon>
        <taxon>Bacillati</taxon>
        <taxon>Chloroflexota</taxon>
        <taxon>Ktedonobacteria</taxon>
        <taxon>Thermogemmatisporales</taxon>
        <taxon>Thermogemmatisporaceae</taxon>
        <taxon>Thermogemmatispora</taxon>
    </lineage>
</organism>
<evidence type="ECO:0000313" key="2">
    <source>
        <dbReference type="Proteomes" id="UP000248706"/>
    </source>
</evidence>
<dbReference type="AlphaFoldDB" id="A0A328V8M2"/>
<dbReference type="EMBL" id="MCIF01000002">
    <property type="protein sequence ID" value="RAQ93947.1"/>
    <property type="molecule type" value="Genomic_DNA"/>
</dbReference>
<sequence>MCLVERTSATLALFEQQAEGNWRLQVHGSRPLWRELPEAYEAWEQAGRPDQEAYEGELNEHEGQGWLSVPQAKGSRGLACPVLDGPWLGSEP</sequence>
<accession>A0A328V8M2</accession>
<protein>
    <submittedName>
        <fullName evidence="1">Uncharacterized protein</fullName>
    </submittedName>
</protein>
<comment type="caution">
    <text evidence="1">The sequence shown here is derived from an EMBL/GenBank/DDBJ whole genome shotgun (WGS) entry which is preliminary data.</text>
</comment>